<protein>
    <submittedName>
        <fullName evidence="2">Uncharacterized protein</fullName>
    </submittedName>
</protein>
<dbReference type="Proteomes" id="UP001500603">
    <property type="component" value="Unassembled WGS sequence"/>
</dbReference>
<feature type="region of interest" description="Disordered" evidence="1">
    <location>
        <begin position="37"/>
        <end position="59"/>
    </location>
</feature>
<evidence type="ECO:0000256" key="1">
    <source>
        <dbReference type="SAM" id="MobiDB-lite"/>
    </source>
</evidence>
<evidence type="ECO:0000313" key="3">
    <source>
        <dbReference type="Proteomes" id="UP001500603"/>
    </source>
</evidence>
<dbReference type="EMBL" id="BAABJM010000005">
    <property type="protein sequence ID" value="GAA5063320.1"/>
    <property type="molecule type" value="Genomic_DNA"/>
</dbReference>
<name>A0ABP9KT14_9NOCA</name>
<gene>
    <name evidence="2" type="ORF">GCM10023318_47970</name>
</gene>
<keyword evidence="3" id="KW-1185">Reference proteome</keyword>
<sequence>MAVAATWSTTEPRGSKEGPDSCQMYCTAAIWFRERLRNKGSGAPSRSKSPVSAATKPAR</sequence>
<proteinExistence type="predicted"/>
<reference evidence="3" key="1">
    <citation type="journal article" date="2019" name="Int. J. Syst. Evol. Microbiol.">
        <title>The Global Catalogue of Microorganisms (GCM) 10K type strain sequencing project: providing services to taxonomists for standard genome sequencing and annotation.</title>
        <authorList>
            <consortium name="The Broad Institute Genomics Platform"/>
            <consortium name="The Broad Institute Genome Sequencing Center for Infectious Disease"/>
            <person name="Wu L."/>
            <person name="Ma J."/>
        </authorList>
    </citation>
    <scope>NUCLEOTIDE SEQUENCE [LARGE SCALE GENOMIC DNA]</scope>
    <source>
        <strain evidence="3">JCM 18298</strain>
    </source>
</reference>
<evidence type="ECO:0000313" key="2">
    <source>
        <dbReference type="EMBL" id="GAA5063320.1"/>
    </source>
</evidence>
<accession>A0ABP9KT14</accession>
<feature type="compositionally biased region" description="Polar residues" evidence="1">
    <location>
        <begin position="1"/>
        <end position="12"/>
    </location>
</feature>
<feature type="region of interest" description="Disordered" evidence="1">
    <location>
        <begin position="1"/>
        <end position="21"/>
    </location>
</feature>
<organism evidence="2 3">
    <name type="scientific">Nocardia callitridis</name>
    <dbReference type="NCBI Taxonomy" id="648753"/>
    <lineage>
        <taxon>Bacteria</taxon>
        <taxon>Bacillati</taxon>
        <taxon>Actinomycetota</taxon>
        <taxon>Actinomycetes</taxon>
        <taxon>Mycobacteriales</taxon>
        <taxon>Nocardiaceae</taxon>
        <taxon>Nocardia</taxon>
    </lineage>
</organism>
<comment type="caution">
    <text evidence="2">The sequence shown here is derived from an EMBL/GenBank/DDBJ whole genome shotgun (WGS) entry which is preliminary data.</text>
</comment>